<protein>
    <submittedName>
        <fullName evidence="3">Glycoside hydrolase family 140 protein</fullName>
    </submittedName>
</protein>
<evidence type="ECO:0000313" key="4">
    <source>
        <dbReference type="Proteomes" id="UP001163821"/>
    </source>
</evidence>
<dbReference type="SUPFAM" id="SSF51445">
    <property type="entry name" value="(Trans)glycosidases"/>
    <property type="match status" value="1"/>
</dbReference>
<dbReference type="Pfam" id="PF12904">
    <property type="entry name" value="Collagen_bind_2"/>
    <property type="match status" value="1"/>
</dbReference>
<reference evidence="3" key="1">
    <citation type="submission" date="2022-10" db="EMBL/GenBank/DDBJ databases">
        <title>Gaoshiqiia sediminis gen. nov., sp. nov., isolated from coastal sediment.</title>
        <authorList>
            <person name="Yu W.X."/>
            <person name="Mu D.S."/>
            <person name="Du J.Z."/>
            <person name="Liang Y.Q."/>
        </authorList>
    </citation>
    <scope>NUCLEOTIDE SEQUENCE</scope>
    <source>
        <strain evidence="3">A06</strain>
    </source>
</reference>
<evidence type="ECO:0000259" key="1">
    <source>
        <dbReference type="Pfam" id="PF12904"/>
    </source>
</evidence>
<comment type="caution">
    <text evidence="3">The sequence shown here is derived from an EMBL/GenBank/DDBJ whole genome shotgun (WGS) entry which is preliminary data.</text>
</comment>
<accession>A0AA42C4J3</accession>
<sequence length="463" mass="52776">MKNLFLLISLAVLLFSCSTEVKQEKGMGLLKVSADGRSFTDENGDPFFWLGDTGWLLFSKLNREEAVSYLDDRQEKGFNVIQVMVLHSVGAKNSYGDSALVSQSVAQPFVTEGSSFENPEEYDYWDHMDFVIREAEKRNLYMALVPVWGGNVRGGFVSRDEAKVYGEFMANRYKNQSNIIWLNGGDVPGADSIQTWNILGNALRTNDPNHLITFHPRGRTQSSMWFHNEEWLDFNMFQSGHRRYDQDDTELNYGEDNWRFVETDYNLKPVKPTLDGEPSYEGIPQGLHDTLQPFWNDADVRRYAYWSVFAGACGYTYGHSAVMQFYRPEDTGAAYGAKKYWTEAINDPGAAQMVHVKNLMLSRPYFERVPDQSLVAEQPGDKYDRQLATRGKNYAFIYTYNGKNIRVNMGKIKGEQVKASWFNPRNGEISEIGTFPNTGVQEYNPAGEPADGNDWVLMLDSVI</sequence>
<dbReference type="PANTHER" id="PTHR37836">
    <property type="entry name" value="LMO1036 PROTEIN"/>
    <property type="match status" value="1"/>
</dbReference>
<keyword evidence="3" id="KW-0378">Hydrolase</keyword>
<keyword evidence="4" id="KW-1185">Reference proteome</keyword>
<evidence type="ECO:0000259" key="2">
    <source>
        <dbReference type="Pfam" id="PF13204"/>
    </source>
</evidence>
<name>A0AA42C4J3_9BACT</name>
<dbReference type="InterPro" id="IPR025277">
    <property type="entry name" value="Apiosidase-like_cat_dom"/>
</dbReference>
<dbReference type="AlphaFoldDB" id="A0AA42C4J3"/>
<dbReference type="Proteomes" id="UP001163821">
    <property type="component" value="Unassembled WGS sequence"/>
</dbReference>
<dbReference type="GO" id="GO:0016787">
    <property type="term" value="F:hydrolase activity"/>
    <property type="evidence" value="ECO:0007669"/>
    <property type="project" value="UniProtKB-KW"/>
</dbReference>
<dbReference type="Pfam" id="PF13204">
    <property type="entry name" value="Apiosidase"/>
    <property type="match status" value="1"/>
</dbReference>
<proteinExistence type="predicted"/>
<dbReference type="PROSITE" id="PS51257">
    <property type="entry name" value="PROKAR_LIPOPROTEIN"/>
    <property type="match status" value="1"/>
</dbReference>
<dbReference type="InterPro" id="IPR024749">
    <property type="entry name" value="Collagen-bd_put"/>
</dbReference>
<dbReference type="EMBL" id="JAPAAF010000003">
    <property type="protein sequence ID" value="MCW0481833.1"/>
    <property type="molecule type" value="Genomic_DNA"/>
</dbReference>
<dbReference type="RefSeq" id="WP_282590443.1">
    <property type="nucleotide sequence ID" value="NZ_JAPAAF010000003.1"/>
</dbReference>
<dbReference type="Gene3D" id="3.20.20.80">
    <property type="entry name" value="Glycosidases"/>
    <property type="match status" value="1"/>
</dbReference>
<feature type="domain" description="Putative collagen-binding" evidence="1">
    <location>
        <begin position="369"/>
        <end position="460"/>
    </location>
</feature>
<dbReference type="PANTHER" id="PTHR37836:SF3">
    <property type="entry name" value="ENDOGLUCANASE"/>
    <property type="match status" value="1"/>
</dbReference>
<organism evidence="3 4">
    <name type="scientific">Gaoshiqia sediminis</name>
    <dbReference type="NCBI Taxonomy" id="2986998"/>
    <lineage>
        <taxon>Bacteria</taxon>
        <taxon>Pseudomonadati</taxon>
        <taxon>Bacteroidota</taxon>
        <taxon>Bacteroidia</taxon>
        <taxon>Marinilabiliales</taxon>
        <taxon>Prolixibacteraceae</taxon>
        <taxon>Gaoshiqia</taxon>
    </lineage>
</organism>
<evidence type="ECO:0000313" key="3">
    <source>
        <dbReference type="EMBL" id="MCW0481833.1"/>
    </source>
</evidence>
<dbReference type="InterPro" id="IPR017853">
    <property type="entry name" value="GH"/>
</dbReference>
<gene>
    <name evidence="3" type="ORF">N2K84_03765</name>
</gene>
<feature type="domain" description="Apiosidase-like catalytic" evidence="2">
    <location>
        <begin position="34"/>
        <end position="367"/>
    </location>
</feature>